<dbReference type="AlphaFoldDB" id="A0AAP7DEQ1"/>
<comment type="caution">
    <text evidence="1">The sequence shown here is derived from an EMBL/GenBank/DDBJ whole genome shotgun (WGS) entry which is preliminary data.</text>
</comment>
<dbReference type="SUPFAM" id="SSF52540">
    <property type="entry name" value="P-loop containing nucleoside triphosphate hydrolases"/>
    <property type="match status" value="1"/>
</dbReference>
<gene>
    <name evidence="1" type="ORF">F0238_21020</name>
</gene>
<organism evidence="1 2">
    <name type="scientific">Vibrio coralliilyticus</name>
    <dbReference type="NCBI Taxonomy" id="190893"/>
    <lineage>
        <taxon>Bacteria</taxon>
        <taxon>Pseudomonadati</taxon>
        <taxon>Pseudomonadota</taxon>
        <taxon>Gammaproteobacteria</taxon>
        <taxon>Vibrionales</taxon>
        <taxon>Vibrionaceae</taxon>
        <taxon>Vibrio</taxon>
    </lineage>
</organism>
<name>A0AAP7DEQ1_9VIBR</name>
<sequence length="179" mass="19987">MKWDSRRTALANFAAAMQGRDELNFSIPQIGMIMGGSGSGKTSNLERLIGLALENGTTVCYIDTKGAKKRLDTLSLNELRTHGLDGLFDLQERYSSRMMFLREGDEIPLPTKNFVMAVDELDITTRLGRKTALEIKEYLEGNGECLIAVNCSSVLRAILPNRYVDQIDSSARLADEMRY</sequence>
<dbReference type="Gene3D" id="3.40.50.300">
    <property type="entry name" value="P-loop containing nucleotide triphosphate hydrolases"/>
    <property type="match status" value="1"/>
</dbReference>
<accession>A0AAP7DEQ1</accession>
<dbReference type="RefSeq" id="WP_171353705.1">
    <property type="nucleotide sequence ID" value="NZ_VTXP01000015.1"/>
</dbReference>
<reference evidence="1 2" key="1">
    <citation type="submission" date="2019-09" db="EMBL/GenBank/DDBJ databases">
        <title>Draft genome sequencing and comparative genomics of hatchery-associated Vibrios.</title>
        <authorList>
            <person name="Kehlet-Delgado H."/>
            <person name="Mueller R.S."/>
        </authorList>
    </citation>
    <scope>NUCLEOTIDE SEQUENCE [LARGE SCALE GENOMIC DNA]</scope>
    <source>
        <strain evidence="1 2">09-121-3</strain>
    </source>
</reference>
<evidence type="ECO:0000313" key="1">
    <source>
        <dbReference type="EMBL" id="NOJ25209.1"/>
    </source>
</evidence>
<dbReference type="EMBL" id="VTXP01000015">
    <property type="protein sequence ID" value="NOJ25209.1"/>
    <property type="molecule type" value="Genomic_DNA"/>
</dbReference>
<protein>
    <submittedName>
        <fullName evidence="1">Uncharacterized protein</fullName>
    </submittedName>
</protein>
<proteinExistence type="predicted"/>
<dbReference type="InterPro" id="IPR027417">
    <property type="entry name" value="P-loop_NTPase"/>
</dbReference>
<dbReference type="Proteomes" id="UP000576645">
    <property type="component" value="Unassembled WGS sequence"/>
</dbReference>
<evidence type="ECO:0000313" key="2">
    <source>
        <dbReference type="Proteomes" id="UP000576645"/>
    </source>
</evidence>